<reference evidence="2" key="1">
    <citation type="journal article" date="2021" name="Proc. Natl. Acad. Sci. U.S.A.">
        <title>A Catalog of Tens of Thousands of Viruses from Human Metagenomes Reveals Hidden Associations with Chronic Diseases.</title>
        <authorList>
            <person name="Tisza M.J."/>
            <person name="Buck C.B."/>
        </authorList>
    </citation>
    <scope>NUCLEOTIDE SEQUENCE</scope>
    <source>
        <strain evidence="2">Ctbxa26</strain>
    </source>
</reference>
<sequence length="195" mass="21018">MGDNANPTYLDTGMFDNSGIWIFALLILLFGAGGFGFGGNGGLTENTLERAIDLNSVQNGQRDIESRVQEIGAENIAATKDMGYNLLGNIRDVETAVALANANQQNCCCEIKSAIAENRYIAEKNASAIMMNDTTNTQKVLDKITEYQLANKDAKINELQRQIDNIGTIKYPMAMAYNAGTSPFCNNGCGGCGCY</sequence>
<name>A0A8S5VET4_9CAUD</name>
<evidence type="ECO:0000256" key="1">
    <source>
        <dbReference type="SAM" id="Phobius"/>
    </source>
</evidence>
<proteinExistence type="predicted"/>
<keyword evidence="1" id="KW-0812">Transmembrane</keyword>
<keyword evidence="1" id="KW-0472">Membrane</keyword>
<protein>
    <submittedName>
        <fullName evidence="2">Uncharacterized protein</fullName>
    </submittedName>
</protein>
<accession>A0A8S5VET4</accession>
<organism evidence="2">
    <name type="scientific">Siphoviridae sp. ctbxa26</name>
    <dbReference type="NCBI Taxonomy" id="2825568"/>
    <lineage>
        <taxon>Viruses</taxon>
        <taxon>Duplodnaviria</taxon>
        <taxon>Heunggongvirae</taxon>
        <taxon>Uroviricota</taxon>
        <taxon>Caudoviricetes</taxon>
    </lineage>
</organism>
<feature type="transmembrane region" description="Helical" evidence="1">
    <location>
        <begin position="20"/>
        <end position="40"/>
    </location>
</feature>
<keyword evidence="1" id="KW-1133">Transmembrane helix</keyword>
<dbReference type="EMBL" id="BK016254">
    <property type="protein sequence ID" value="DAG05274.1"/>
    <property type="molecule type" value="Genomic_DNA"/>
</dbReference>
<evidence type="ECO:0000313" key="2">
    <source>
        <dbReference type="EMBL" id="DAG05274.1"/>
    </source>
</evidence>